<evidence type="ECO:0000256" key="1">
    <source>
        <dbReference type="ARBA" id="ARBA00007274"/>
    </source>
</evidence>
<proteinExistence type="inferred from homology"/>
<keyword evidence="4 5" id="KW-0012">Acyltransferase</keyword>
<dbReference type="Pfam" id="PF00132">
    <property type="entry name" value="Hexapep"/>
    <property type="match status" value="1"/>
</dbReference>
<dbReference type="Gene3D" id="2.160.10.10">
    <property type="entry name" value="Hexapeptide repeat proteins"/>
    <property type="match status" value="1"/>
</dbReference>
<dbReference type="Pfam" id="PF12464">
    <property type="entry name" value="Mac"/>
    <property type="match status" value="1"/>
</dbReference>
<sequence>MKKQTEKQKMLAGLAYDAWDEVLLAARNQAKLVCHQFNQLSPLDNDKRQAMLKTLLNITGHCHIEANFFCDYGTNITIGDNFYANHNLVILDVCEVKIGSNVMFGPNVMLSTATHPIDPIARRNTEFGKPITIGNDVWLGGNVSVLPGITIHDNTVIGAGSVVTKDIAGNGVYAGNPCRFIKPIT</sequence>
<dbReference type="SMART" id="SM01266">
    <property type="entry name" value="Mac"/>
    <property type="match status" value="1"/>
</dbReference>
<gene>
    <name evidence="7" type="ORF">SJ2017_1519</name>
</gene>
<evidence type="ECO:0000256" key="3">
    <source>
        <dbReference type="ARBA" id="ARBA00022737"/>
    </source>
</evidence>
<evidence type="ECO:0000256" key="5">
    <source>
        <dbReference type="RuleBase" id="RU367021"/>
    </source>
</evidence>
<evidence type="ECO:0000313" key="7">
    <source>
        <dbReference type="EMBL" id="ARD21838.1"/>
    </source>
</evidence>
<dbReference type="EMBL" id="CP020472">
    <property type="protein sequence ID" value="ARD21838.1"/>
    <property type="molecule type" value="Genomic_DNA"/>
</dbReference>
<name>A0ABN4YCR0_9GAMM</name>
<keyword evidence="3" id="KW-0677">Repeat</keyword>
<protein>
    <recommendedName>
        <fullName evidence="5">Acetyltransferase</fullName>
        <ecNumber evidence="5">2.3.1.-</ecNumber>
    </recommendedName>
</protein>
<dbReference type="SUPFAM" id="SSF51161">
    <property type="entry name" value="Trimeric LpxA-like enzymes"/>
    <property type="match status" value="1"/>
</dbReference>
<organism evidence="7 8">
    <name type="scientific">Shewanella japonica</name>
    <dbReference type="NCBI Taxonomy" id="93973"/>
    <lineage>
        <taxon>Bacteria</taxon>
        <taxon>Pseudomonadati</taxon>
        <taxon>Pseudomonadota</taxon>
        <taxon>Gammaproteobacteria</taxon>
        <taxon>Alteromonadales</taxon>
        <taxon>Shewanellaceae</taxon>
        <taxon>Shewanella</taxon>
    </lineage>
</organism>
<dbReference type="EC" id="2.3.1.-" evidence="5"/>
<dbReference type="Proteomes" id="UP000191820">
    <property type="component" value="Chromosome"/>
</dbReference>
<evidence type="ECO:0000259" key="6">
    <source>
        <dbReference type="SMART" id="SM01266"/>
    </source>
</evidence>
<dbReference type="InterPro" id="IPR011004">
    <property type="entry name" value="Trimer_LpxA-like_sf"/>
</dbReference>
<feature type="domain" description="Maltose/galactoside acetyltransferase" evidence="6">
    <location>
        <begin position="7"/>
        <end position="61"/>
    </location>
</feature>
<accession>A0ABN4YCR0</accession>
<comment type="similarity">
    <text evidence="1 5">Belongs to the transferase hexapeptide repeat family.</text>
</comment>
<keyword evidence="8" id="KW-1185">Reference proteome</keyword>
<dbReference type="InterPro" id="IPR039369">
    <property type="entry name" value="LacA-like"/>
</dbReference>
<dbReference type="CDD" id="cd03357">
    <property type="entry name" value="LbH_MAT_GAT"/>
    <property type="match status" value="1"/>
</dbReference>
<dbReference type="PANTHER" id="PTHR43017:SF1">
    <property type="entry name" value="ACETYLTRANSFERASE YJL218W-RELATED"/>
    <property type="match status" value="1"/>
</dbReference>
<dbReference type="PANTHER" id="PTHR43017">
    <property type="entry name" value="GALACTOSIDE O-ACETYLTRANSFERASE"/>
    <property type="match status" value="1"/>
</dbReference>
<dbReference type="InterPro" id="IPR001451">
    <property type="entry name" value="Hexapep"/>
</dbReference>
<evidence type="ECO:0000256" key="2">
    <source>
        <dbReference type="ARBA" id="ARBA00022679"/>
    </source>
</evidence>
<keyword evidence="2 5" id="KW-0808">Transferase</keyword>
<dbReference type="InterPro" id="IPR024688">
    <property type="entry name" value="Mac_dom"/>
</dbReference>
<reference evidence="7 8" key="1">
    <citation type="submission" date="2017-03" db="EMBL/GenBank/DDBJ databases">
        <title>Genome sequencing of Shewanella japonica KCTC 22435.</title>
        <authorList>
            <person name="Kim K.M."/>
        </authorList>
    </citation>
    <scope>NUCLEOTIDE SEQUENCE [LARGE SCALE GENOMIC DNA]</scope>
    <source>
        <strain evidence="7 8">KCTC 22435</strain>
    </source>
</reference>
<evidence type="ECO:0000256" key="4">
    <source>
        <dbReference type="ARBA" id="ARBA00023315"/>
    </source>
</evidence>
<evidence type="ECO:0000313" key="8">
    <source>
        <dbReference type="Proteomes" id="UP000191820"/>
    </source>
</evidence>
<dbReference type="RefSeq" id="WP_080915397.1">
    <property type="nucleotide sequence ID" value="NZ_CP020472.1"/>
</dbReference>